<organism evidence="1">
    <name type="scientific">Aegilops tauschii</name>
    <name type="common">Tausch's goatgrass</name>
    <name type="synonym">Aegilops squarrosa</name>
    <dbReference type="NCBI Taxonomy" id="37682"/>
    <lineage>
        <taxon>Eukaryota</taxon>
        <taxon>Viridiplantae</taxon>
        <taxon>Streptophyta</taxon>
        <taxon>Embryophyta</taxon>
        <taxon>Tracheophyta</taxon>
        <taxon>Spermatophyta</taxon>
        <taxon>Magnoliopsida</taxon>
        <taxon>Liliopsida</taxon>
        <taxon>Poales</taxon>
        <taxon>Poaceae</taxon>
        <taxon>BOP clade</taxon>
        <taxon>Pooideae</taxon>
        <taxon>Triticodae</taxon>
        <taxon>Triticeae</taxon>
        <taxon>Triticinae</taxon>
        <taxon>Aegilops</taxon>
    </lineage>
</organism>
<evidence type="ECO:0008006" key="2">
    <source>
        <dbReference type="Google" id="ProtNLM"/>
    </source>
</evidence>
<dbReference type="AlphaFoldDB" id="M8BWJ5"/>
<protein>
    <recommendedName>
        <fullName evidence="2">Reverse transcriptase zinc-binding domain-containing protein</fullName>
    </recommendedName>
</protein>
<reference evidence="1" key="1">
    <citation type="submission" date="2015-06" db="UniProtKB">
        <authorList>
            <consortium name="EnsemblPlants"/>
        </authorList>
    </citation>
    <scope>IDENTIFICATION</scope>
</reference>
<dbReference type="EnsemblPlants" id="EMT07293">
    <property type="protein sequence ID" value="EMT07293"/>
    <property type="gene ID" value="F775_05627"/>
</dbReference>
<accession>M8BWJ5</accession>
<evidence type="ECO:0000313" key="1">
    <source>
        <dbReference type="EnsemblPlants" id="EMT07293"/>
    </source>
</evidence>
<proteinExistence type="predicted"/>
<sequence length="101" mass="11667">MTTHTSLDCVFAREVWHGFQNSDGKAAIIASSSATIKDWWWKTLGLGKLQDSRKQVTTAAYVVWNLWKERNRRTFEEKRCSPETITAMARDEIALFWEAVS</sequence>
<name>M8BWJ5_AEGTA</name>